<evidence type="ECO:0000313" key="2">
    <source>
        <dbReference type="Proteomes" id="UP001230649"/>
    </source>
</evidence>
<evidence type="ECO:0000313" key="1">
    <source>
        <dbReference type="EMBL" id="KAJ9105101.1"/>
    </source>
</evidence>
<reference evidence="1" key="1">
    <citation type="submission" date="2023-04" db="EMBL/GenBank/DDBJ databases">
        <title>Draft Genome sequencing of Naganishia species isolated from polar environments using Oxford Nanopore Technology.</title>
        <authorList>
            <person name="Leo P."/>
            <person name="Venkateswaran K."/>
        </authorList>
    </citation>
    <scope>NUCLEOTIDE SEQUENCE</scope>
    <source>
        <strain evidence="1">MNA-CCFEE 5262</strain>
    </source>
</reference>
<keyword evidence="2" id="KW-1185">Reference proteome</keyword>
<sequence length="328" mass="36030">MLPPVPSSVEPYDLLLPVISRTRDGVVREVSSDEGIDKTRRRSGDDLQRRLAEFVRGYLDEFEADEERRRRERPNGHGDKPSRGEEGGKSSGISEDPEHVPTPPRPRRVPIERLEGTEAIQALIRSSRSGRFEIVKKHHEIAVLSLPKVAWRTGDAVTGSVAFHAPGSRFNVLKVSIDLITTETIPPPLLPQPANGTTPCQPLLRRTVAQYGNAYTLDLASVGFSLGIPAGATAGFQICAGNAAEETGGLTWGLHVKFLVRLRVDGGERAREERGDNVGYRRSGMTGELVREGQDLEADLDVDIVECTIPLTVYPNDEGKVDVFEFHV</sequence>
<dbReference type="EMBL" id="JASBWS010000050">
    <property type="protein sequence ID" value="KAJ9105101.1"/>
    <property type="molecule type" value="Genomic_DNA"/>
</dbReference>
<name>A0ACC2W2M9_9TREE</name>
<dbReference type="Proteomes" id="UP001230649">
    <property type="component" value="Unassembled WGS sequence"/>
</dbReference>
<comment type="caution">
    <text evidence="1">The sequence shown here is derived from an EMBL/GenBank/DDBJ whole genome shotgun (WGS) entry which is preliminary data.</text>
</comment>
<organism evidence="1 2">
    <name type="scientific">Naganishia adeliensis</name>
    <dbReference type="NCBI Taxonomy" id="92952"/>
    <lineage>
        <taxon>Eukaryota</taxon>
        <taxon>Fungi</taxon>
        <taxon>Dikarya</taxon>
        <taxon>Basidiomycota</taxon>
        <taxon>Agaricomycotina</taxon>
        <taxon>Tremellomycetes</taxon>
        <taxon>Filobasidiales</taxon>
        <taxon>Filobasidiaceae</taxon>
        <taxon>Naganishia</taxon>
    </lineage>
</organism>
<protein>
    <submittedName>
        <fullName evidence="1">Uncharacterized protein</fullName>
    </submittedName>
</protein>
<accession>A0ACC2W2M9</accession>
<proteinExistence type="predicted"/>
<gene>
    <name evidence="1" type="ORF">QFC20_004387</name>
</gene>